<dbReference type="InterPro" id="IPR016156">
    <property type="entry name" value="FAD/NAD-linked_Rdtase_dimer_sf"/>
</dbReference>
<evidence type="ECO:0000256" key="4">
    <source>
        <dbReference type="ARBA" id="ARBA00022630"/>
    </source>
</evidence>
<evidence type="ECO:0000313" key="11">
    <source>
        <dbReference type="Proteomes" id="UP000218231"/>
    </source>
</evidence>
<evidence type="ECO:0000313" key="10">
    <source>
        <dbReference type="EMBL" id="PAV60324.1"/>
    </source>
</evidence>
<dbReference type="InterPro" id="IPR036291">
    <property type="entry name" value="NAD(P)-bd_dom_sf"/>
</dbReference>
<comment type="similarity">
    <text evidence="2">Belongs to the class-I pyridine nucleotide-disulfide oxidoreductase family. PYROXD1 subfamily.</text>
</comment>
<dbReference type="InterPro" id="IPR041575">
    <property type="entry name" value="Rubredoxin_C"/>
</dbReference>
<reference evidence="10 11" key="1">
    <citation type="journal article" date="2017" name="Curr. Biol.">
        <title>Genome architecture and evolution of a unichromosomal asexual nematode.</title>
        <authorList>
            <person name="Fradin H."/>
            <person name="Zegar C."/>
            <person name="Gutwein M."/>
            <person name="Lucas J."/>
            <person name="Kovtun M."/>
            <person name="Corcoran D."/>
            <person name="Baugh L.R."/>
            <person name="Kiontke K."/>
            <person name="Gunsalus K."/>
            <person name="Fitch D.H."/>
            <person name="Piano F."/>
        </authorList>
    </citation>
    <scope>NUCLEOTIDE SEQUENCE [LARGE SCALE GENOMIC DNA]</scope>
    <source>
        <strain evidence="10">PF1309</strain>
    </source>
</reference>
<dbReference type="InterPro" id="IPR023753">
    <property type="entry name" value="FAD/NAD-binding_dom"/>
</dbReference>
<dbReference type="PANTHER" id="PTHR43429">
    <property type="entry name" value="PYRIDINE NUCLEOTIDE-DISULFIDE OXIDOREDUCTASE DOMAIN-CONTAINING"/>
    <property type="match status" value="1"/>
</dbReference>
<dbReference type="Gene3D" id="3.50.50.60">
    <property type="entry name" value="FAD/NAD(P)-binding domain"/>
    <property type="match status" value="4"/>
</dbReference>
<feature type="transmembrane region" description="Helical" evidence="7">
    <location>
        <begin position="107"/>
        <end position="126"/>
    </location>
</feature>
<evidence type="ECO:0000256" key="3">
    <source>
        <dbReference type="ARBA" id="ARBA00018240"/>
    </source>
</evidence>
<dbReference type="Pfam" id="PF18267">
    <property type="entry name" value="Rubredoxin_C"/>
    <property type="match status" value="1"/>
</dbReference>
<feature type="transmembrane region" description="Helical" evidence="7">
    <location>
        <begin position="44"/>
        <end position="62"/>
    </location>
</feature>
<dbReference type="Gene3D" id="3.30.390.30">
    <property type="match status" value="1"/>
</dbReference>
<dbReference type="Pfam" id="PF07992">
    <property type="entry name" value="Pyr_redox_2"/>
    <property type="match status" value="2"/>
</dbReference>
<evidence type="ECO:0000259" key="8">
    <source>
        <dbReference type="Pfam" id="PF07992"/>
    </source>
</evidence>
<sequence length="574" mass="64535">MGGNRKLIGVTSVYIFFVYAFSTMVLEWIYLATKEILPLLPLRAVIYVIVCYIFEFSSGYVLKKFDLCPWDYESFFHFHIMGLITFEYLPVWYVASILGEYIVIRMHLVVVGGGIAGVNCMTQLLAGARSPDDRFTLVSASPHVKTVTNWFRVGQFTEYFNVTESSAPLSTDPRYTFLQANATGFDKDKQIVQLDNGNEIKYDRLCIATGARPKCPWKHEKLVTLRDTETALSLQEKLAGAKRVALIGNGGIATELIFELRDVEVTWIIRDEYISATFFQSDVVEFFNKQIEQGRVEGHKNAGVLKREKYRTDERIDVDAGDEQLASTSTGQSTGCALGPDWCTALTLKGTTGGHRNVKIISGREVVGVSGDGELKLQLSGGEQLECDIAIVAIGVEPNSQLWKGLDKSDIDEGILVDESLRTSNVNVYACGDVCTVNWKQQSSMWKQMRLWTQARQMGDLCGRSMISGGQVELDMCFELFAHVTTFFGYKVVFIGDFKAEKHKDGGWYVVNRIIDDDQYARCIMVNHRVVGAVLIGETELEETIENLILNETNLEQIEENFLDPSIDIEDYFD</sequence>
<feature type="transmembrane region" description="Helical" evidence="7">
    <location>
        <begin position="74"/>
        <end position="95"/>
    </location>
</feature>
<feature type="transmembrane region" description="Helical" evidence="7">
    <location>
        <begin position="12"/>
        <end position="32"/>
    </location>
</feature>
<dbReference type="PRINTS" id="PR00368">
    <property type="entry name" value="FADPNR"/>
</dbReference>
<keyword evidence="4" id="KW-0285">Flavoprotein</keyword>
<evidence type="ECO:0000256" key="5">
    <source>
        <dbReference type="ARBA" id="ARBA00022827"/>
    </source>
</evidence>
<feature type="domain" description="FAD/NAD(P)-binding" evidence="8">
    <location>
        <begin position="356"/>
        <end position="459"/>
    </location>
</feature>
<evidence type="ECO:0000256" key="2">
    <source>
        <dbReference type="ARBA" id="ARBA00008147"/>
    </source>
</evidence>
<dbReference type="SUPFAM" id="SSF51905">
    <property type="entry name" value="FAD/NAD(P)-binding domain"/>
    <property type="match status" value="2"/>
</dbReference>
<keyword evidence="7" id="KW-0812">Transmembrane</keyword>
<dbReference type="Proteomes" id="UP000218231">
    <property type="component" value="Unassembled WGS sequence"/>
</dbReference>
<comment type="caution">
    <text evidence="10">The sequence shown here is derived from an EMBL/GenBank/DDBJ whole genome shotgun (WGS) entry which is preliminary data.</text>
</comment>
<comment type="cofactor">
    <cofactor evidence="1">
        <name>FAD</name>
        <dbReference type="ChEBI" id="CHEBI:57692"/>
    </cofactor>
</comment>
<dbReference type="STRING" id="2018661.A0A2A2JFC4"/>
<evidence type="ECO:0000256" key="1">
    <source>
        <dbReference type="ARBA" id="ARBA00001974"/>
    </source>
</evidence>
<keyword evidence="7" id="KW-0472">Membrane</keyword>
<feature type="domain" description="FAD/NAD(P)-binding" evidence="8">
    <location>
        <begin position="107"/>
        <end position="309"/>
    </location>
</feature>
<proteinExistence type="inferred from homology"/>
<evidence type="ECO:0000256" key="7">
    <source>
        <dbReference type="SAM" id="Phobius"/>
    </source>
</evidence>
<organism evidence="10 11">
    <name type="scientific">Diploscapter pachys</name>
    <dbReference type="NCBI Taxonomy" id="2018661"/>
    <lineage>
        <taxon>Eukaryota</taxon>
        <taxon>Metazoa</taxon>
        <taxon>Ecdysozoa</taxon>
        <taxon>Nematoda</taxon>
        <taxon>Chromadorea</taxon>
        <taxon>Rhabditida</taxon>
        <taxon>Rhabditina</taxon>
        <taxon>Rhabditomorpha</taxon>
        <taxon>Rhabditoidea</taxon>
        <taxon>Rhabditidae</taxon>
        <taxon>Diploscapter</taxon>
    </lineage>
</organism>
<dbReference type="EMBL" id="LIAE01010474">
    <property type="protein sequence ID" value="PAV60324.1"/>
    <property type="molecule type" value="Genomic_DNA"/>
</dbReference>
<name>A0A2A2JFC4_9BILA</name>
<keyword evidence="7" id="KW-1133">Transmembrane helix</keyword>
<keyword evidence="5" id="KW-0274">FAD</keyword>
<dbReference type="AlphaFoldDB" id="A0A2A2JFC4"/>
<keyword evidence="11" id="KW-1185">Reference proteome</keyword>
<feature type="domain" description="NADH-rubredoxin oxidoreductase C-terminal" evidence="9">
    <location>
        <begin position="487"/>
        <end position="552"/>
    </location>
</feature>
<evidence type="ECO:0000259" key="9">
    <source>
        <dbReference type="Pfam" id="PF18267"/>
    </source>
</evidence>
<evidence type="ECO:0000256" key="6">
    <source>
        <dbReference type="ARBA" id="ARBA00023002"/>
    </source>
</evidence>
<dbReference type="OrthoDB" id="202203at2759"/>
<dbReference type="InterPro" id="IPR036188">
    <property type="entry name" value="FAD/NAD-bd_sf"/>
</dbReference>
<dbReference type="GO" id="GO:0016491">
    <property type="term" value="F:oxidoreductase activity"/>
    <property type="evidence" value="ECO:0007669"/>
    <property type="project" value="UniProtKB-KW"/>
</dbReference>
<accession>A0A2A2JFC4</accession>
<dbReference type="PANTHER" id="PTHR43429:SF2">
    <property type="entry name" value="PYRIDINE NUCLEOTIDE-DISULFIDE OXIDOREDUCTASE DOMAIN-CONTAINING PROTEIN 1"/>
    <property type="match status" value="1"/>
</dbReference>
<dbReference type="InterPro" id="IPR050260">
    <property type="entry name" value="FAD-bd_OxRdtase"/>
</dbReference>
<gene>
    <name evidence="10" type="ORF">WR25_15434</name>
</gene>
<keyword evidence="6" id="KW-0560">Oxidoreductase</keyword>
<dbReference type="SUPFAM" id="SSF51735">
    <property type="entry name" value="NAD(P)-binding Rossmann-fold domains"/>
    <property type="match status" value="1"/>
</dbReference>
<protein>
    <recommendedName>
        <fullName evidence="3">Pyridine nucleotide-disulfide oxidoreductase domain-containing protein 1</fullName>
    </recommendedName>
</protein>